<name>A0ABR2VY02_9FUNG</name>
<dbReference type="InterPro" id="IPR029058">
    <property type="entry name" value="AB_hydrolase_fold"/>
</dbReference>
<gene>
    <name evidence="2" type="ORF">K7432_008894</name>
</gene>
<dbReference type="EMBL" id="JASJQH010007394">
    <property type="protein sequence ID" value="KAK9709658.1"/>
    <property type="molecule type" value="Genomic_DNA"/>
</dbReference>
<organism evidence="2 3">
    <name type="scientific">Basidiobolus ranarum</name>
    <dbReference type="NCBI Taxonomy" id="34480"/>
    <lineage>
        <taxon>Eukaryota</taxon>
        <taxon>Fungi</taxon>
        <taxon>Fungi incertae sedis</taxon>
        <taxon>Zoopagomycota</taxon>
        <taxon>Entomophthoromycotina</taxon>
        <taxon>Basidiobolomycetes</taxon>
        <taxon>Basidiobolales</taxon>
        <taxon>Basidiobolaceae</taxon>
        <taxon>Basidiobolus</taxon>
    </lineage>
</organism>
<evidence type="ECO:0000259" key="1">
    <source>
        <dbReference type="Pfam" id="PF00561"/>
    </source>
</evidence>
<dbReference type="PANTHER" id="PTHR43433:SF5">
    <property type="entry name" value="AB HYDROLASE-1 DOMAIN-CONTAINING PROTEIN"/>
    <property type="match status" value="1"/>
</dbReference>
<evidence type="ECO:0000313" key="3">
    <source>
        <dbReference type="Proteomes" id="UP001479436"/>
    </source>
</evidence>
<dbReference type="PANTHER" id="PTHR43433">
    <property type="entry name" value="HYDROLASE, ALPHA/BETA FOLD FAMILY PROTEIN"/>
    <property type="match status" value="1"/>
</dbReference>
<proteinExistence type="predicted"/>
<evidence type="ECO:0000313" key="2">
    <source>
        <dbReference type="EMBL" id="KAK9709658.1"/>
    </source>
</evidence>
<dbReference type="InterPro" id="IPR050471">
    <property type="entry name" value="AB_hydrolase"/>
</dbReference>
<protein>
    <recommendedName>
        <fullName evidence="1">AB hydrolase-1 domain-containing protein</fullName>
    </recommendedName>
</protein>
<keyword evidence="3" id="KW-1185">Reference proteome</keyword>
<dbReference type="Gene3D" id="3.40.50.1820">
    <property type="entry name" value="alpha/beta hydrolase"/>
    <property type="match status" value="1"/>
</dbReference>
<sequence length="296" mass="32230">MSVRNGKVLLAKDRVGGPFNLYYQVRGPEDSPKKAFLIMGLFGSNYAWEIQSKFLASKGYQVCTYDNRGVGHSDAPSGLYTTKEMALDAAELLEHLGWNSKVSVVGISMGGMIAQELALVAKPGTICCLILTSTHAGMTLTPFTGLFGVLKGLIAKDSGQMIENNCQMLYPQTWLQAAAPEGSGYKTNKDVVVKRLTDAAGVVPPPKSAGVRGQLSAVVRHYVSKDRLHQIRDLGFPIAVVTGTDDNLVKPSNSYYLARELKAHLEVYENSGHAIPAEQEDRYNEFILKVMEDASK</sequence>
<dbReference type="InterPro" id="IPR000073">
    <property type="entry name" value="AB_hydrolase_1"/>
</dbReference>
<feature type="domain" description="AB hydrolase-1" evidence="1">
    <location>
        <begin position="37"/>
        <end position="140"/>
    </location>
</feature>
<dbReference type="Pfam" id="PF00561">
    <property type="entry name" value="Abhydrolase_1"/>
    <property type="match status" value="1"/>
</dbReference>
<dbReference type="Proteomes" id="UP001479436">
    <property type="component" value="Unassembled WGS sequence"/>
</dbReference>
<dbReference type="SUPFAM" id="SSF53474">
    <property type="entry name" value="alpha/beta-Hydrolases"/>
    <property type="match status" value="1"/>
</dbReference>
<accession>A0ABR2VY02</accession>
<comment type="caution">
    <text evidence="2">The sequence shown here is derived from an EMBL/GenBank/DDBJ whole genome shotgun (WGS) entry which is preliminary data.</text>
</comment>
<reference evidence="2 3" key="1">
    <citation type="submission" date="2023-04" db="EMBL/GenBank/DDBJ databases">
        <title>Genome of Basidiobolus ranarum AG-B5.</title>
        <authorList>
            <person name="Stajich J.E."/>
            <person name="Carter-House D."/>
            <person name="Gryganskyi A."/>
        </authorList>
    </citation>
    <scope>NUCLEOTIDE SEQUENCE [LARGE SCALE GENOMIC DNA]</scope>
    <source>
        <strain evidence="2 3">AG-B5</strain>
    </source>
</reference>